<evidence type="ECO:0000256" key="2">
    <source>
        <dbReference type="ARBA" id="ARBA00004479"/>
    </source>
</evidence>
<dbReference type="InterPro" id="IPR013210">
    <property type="entry name" value="LRR_N_plant-typ"/>
</dbReference>
<dbReference type="InterPro" id="IPR032675">
    <property type="entry name" value="LRR_dom_sf"/>
</dbReference>
<reference evidence="26 27" key="1">
    <citation type="journal article" date="2018" name="Proc. Natl. Acad. Sci. U.S.A.">
        <title>Draft genome sequence of Camellia sinensis var. sinensis provides insights into the evolution of the tea genome and tea quality.</title>
        <authorList>
            <person name="Wei C."/>
            <person name="Yang H."/>
            <person name="Wang S."/>
            <person name="Zhao J."/>
            <person name="Liu C."/>
            <person name="Gao L."/>
            <person name="Xia E."/>
            <person name="Lu Y."/>
            <person name="Tai Y."/>
            <person name="She G."/>
            <person name="Sun J."/>
            <person name="Cao H."/>
            <person name="Tong W."/>
            <person name="Gao Q."/>
            <person name="Li Y."/>
            <person name="Deng W."/>
            <person name="Jiang X."/>
            <person name="Wang W."/>
            <person name="Chen Q."/>
            <person name="Zhang S."/>
            <person name="Li H."/>
            <person name="Wu J."/>
            <person name="Wang P."/>
            <person name="Li P."/>
            <person name="Shi C."/>
            <person name="Zheng F."/>
            <person name="Jian J."/>
            <person name="Huang B."/>
            <person name="Shan D."/>
            <person name="Shi M."/>
            <person name="Fang C."/>
            <person name="Yue Y."/>
            <person name="Li F."/>
            <person name="Li D."/>
            <person name="Wei S."/>
            <person name="Han B."/>
            <person name="Jiang C."/>
            <person name="Yin Y."/>
            <person name="Xia T."/>
            <person name="Zhang Z."/>
            <person name="Bennetzen J.L."/>
            <person name="Zhao S."/>
            <person name="Wan X."/>
        </authorList>
    </citation>
    <scope>NUCLEOTIDE SEQUENCE [LARGE SCALE GENOMIC DNA]</scope>
    <source>
        <strain evidence="27">cv. Shuchazao</strain>
        <tissue evidence="26">Leaf</tissue>
    </source>
</reference>
<dbReference type="SUPFAM" id="SSF52058">
    <property type="entry name" value="L domain-like"/>
    <property type="match status" value="2"/>
</dbReference>
<keyword evidence="15 22" id="KW-0067">ATP-binding</keyword>
<keyword evidence="13 22" id="KW-0547">Nucleotide-binding</keyword>
<evidence type="ECO:0000256" key="24">
    <source>
        <dbReference type="SAM" id="SignalP"/>
    </source>
</evidence>
<dbReference type="SMART" id="SM00369">
    <property type="entry name" value="LRR_TYP"/>
    <property type="match status" value="8"/>
</dbReference>
<comment type="catalytic activity">
    <reaction evidence="21">
        <text>L-seryl-[protein] + ATP = O-phospho-L-seryl-[protein] + ADP + H(+)</text>
        <dbReference type="Rhea" id="RHEA:17989"/>
        <dbReference type="Rhea" id="RHEA-COMP:9863"/>
        <dbReference type="Rhea" id="RHEA-COMP:11604"/>
        <dbReference type="ChEBI" id="CHEBI:15378"/>
        <dbReference type="ChEBI" id="CHEBI:29999"/>
        <dbReference type="ChEBI" id="CHEBI:30616"/>
        <dbReference type="ChEBI" id="CHEBI:83421"/>
        <dbReference type="ChEBI" id="CHEBI:456216"/>
        <dbReference type="EC" id="2.7.11.1"/>
    </reaction>
</comment>
<accession>A0A4S4F0U5</accession>
<dbReference type="AlphaFoldDB" id="A0A4S4F0U5"/>
<keyword evidence="5" id="KW-1003">Cell membrane</keyword>
<evidence type="ECO:0000256" key="20">
    <source>
        <dbReference type="ARBA" id="ARBA00047899"/>
    </source>
</evidence>
<dbReference type="Pfam" id="PF00069">
    <property type="entry name" value="Pkinase"/>
    <property type="match status" value="1"/>
</dbReference>
<dbReference type="GO" id="GO:0004674">
    <property type="term" value="F:protein serine/threonine kinase activity"/>
    <property type="evidence" value="ECO:0007669"/>
    <property type="project" value="UniProtKB-KW"/>
</dbReference>
<evidence type="ECO:0000256" key="10">
    <source>
        <dbReference type="ARBA" id="ARBA00022692"/>
    </source>
</evidence>
<evidence type="ECO:0000313" key="27">
    <source>
        <dbReference type="Proteomes" id="UP000306102"/>
    </source>
</evidence>
<dbReference type="InterPro" id="IPR001611">
    <property type="entry name" value="Leu-rich_rpt"/>
</dbReference>
<dbReference type="PANTHER" id="PTHR48053">
    <property type="entry name" value="LEUCINE RICH REPEAT FAMILY PROTEIN, EXPRESSED"/>
    <property type="match status" value="1"/>
</dbReference>
<dbReference type="PROSITE" id="PS00107">
    <property type="entry name" value="PROTEIN_KINASE_ATP"/>
    <property type="match status" value="1"/>
</dbReference>
<evidence type="ECO:0000256" key="23">
    <source>
        <dbReference type="SAM" id="Phobius"/>
    </source>
</evidence>
<feature type="domain" description="Protein kinase" evidence="25">
    <location>
        <begin position="675"/>
        <end position="956"/>
    </location>
</feature>
<keyword evidence="7" id="KW-0597">Phosphoprotein</keyword>
<dbReference type="FunFam" id="3.80.10.10:FF:000101">
    <property type="entry name" value="LRR receptor-like serine/threonine-protein kinase ERECTA"/>
    <property type="match status" value="1"/>
</dbReference>
<name>A0A4S4F0U5_CAMSN</name>
<dbReference type="InterPro" id="IPR017441">
    <property type="entry name" value="Protein_kinase_ATP_BS"/>
</dbReference>
<comment type="similarity">
    <text evidence="3">Belongs to the protein kinase superfamily. Ser/Thr protein kinase family.</text>
</comment>
<dbReference type="InterPro" id="IPR011009">
    <property type="entry name" value="Kinase-like_dom_sf"/>
</dbReference>
<evidence type="ECO:0000256" key="5">
    <source>
        <dbReference type="ARBA" id="ARBA00022475"/>
    </source>
</evidence>
<evidence type="ECO:0000256" key="22">
    <source>
        <dbReference type="PROSITE-ProRule" id="PRU10141"/>
    </source>
</evidence>
<protein>
    <recommendedName>
        <fullName evidence="4">non-specific serine/threonine protein kinase</fullName>
        <ecNumber evidence="4">2.7.11.1</ecNumber>
    </recommendedName>
</protein>
<evidence type="ECO:0000256" key="11">
    <source>
        <dbReference type="ARBA" id="ARBA00022729"/>
    </source>
</evidence>
<dbReference type="SUPFAM" id="SSF56112">
    <property type="entry name" value="Protein kinase-like (PK-like)"/>
    <property type="match status" value="1"/>
</dbReference>
<organism evidence="26 27">
    <name type="scientific">Camellia sinensis var. sinensis</name>
    <name type="common">China tea</name>
    <dbReference type="NCBI Taxonomy" id="542762"/>
    <lineage>
        <taxon>Eukaryota</taxon>
        <taxon>Viridiplantae</taxon>
        <taxon>Streptophyta</taxon>
        <taxon>Embryophyta</taxon>
        <taxon>Tracheophyta</taxon>
        <taxon>Spermatophyta</taxon>
        <taxon>Magnoliopsida</taxon>
        <taxon>eudicotyledons</taxon>
        <taxon>Gunneridae</taxon>
        <taxon>Pentapetalae</taxon>
        <taxon>asterids</taxon>
        <taxon>Ericales</taxon>
        <taxon>Theaceae</taxon>
        <taxon>Camellia</taxon>
    </lineage>
</organism>
<evidence type="ECO:0000256" key="15">
    <source>
        <dbReference type="ARBA" id="ARBA00022840"/>
    </source>
</evidence>
<dbReference type="Gene3D" id="3.80.10.10">
    <property type="entry name" value="Ribonuclease Inhibitor"/>
    <property type="match status" value="3"/>
</dbReference>
<dbReference type="PROSITE" id="PS51257">
    <property type="entry name" value="PROKAR_LIPOPROTEIN"/>
    <property type="match status" value="1"/>
</dbReference>
<evidence type="ECO:0000256" key="7">
    <source>
        <dbReference type="ARBA" id="ARBA00022553"/>
    </source>
</evidence>
<keyword evidence="9" id="KW-0808">Transferase</keyword>
<keyword evidence="14" id="KW-0418">Kinase</keyword>
<dbReference type="SMART" id="SM00220">
    <property type="entry name" value="S_TKc"/>
    <property type="match status" value="1"/>
</dbReference>
<evidence type="ECO:0000256" key="1">
    <source>
        <dbReference type="ARBA" id="ARBA00004162"/>
    </source>
</evidence>
<dbReference type="InterPro" id="IPR051716">
    <property type="entry name" value="Plant_RL_S/T_kinase"/>
</dbReference>
<keyword evidence="12" id="KW-0677">Repeat</keyword>
<dbReference type="InterPro" id="IPR003591">
    <property type="entry name" value="Leu-rich_rpt_typical-subtyp"/>
</dbReference>
<evidence type="ECO:0000256" key="8">
    <source>
        <dbReference type="ARBA" id="ARBA00022614"/>
    </source>
</evidence>
<gene>
    <name evidence="26" type="ORF">TEA_000169</name>
</gene>
<dbReference type="Pfam" id="PF00560">
    <property type="entry name" value="LRR_1"/>
    <property type="match status" value="5"/>
</dbReference>
<comment type="caution">
    <text evidence="26">The sequence shown here is derived from an EMBL/GenBank/DDBJ whole genome shotgun (WGS) entry which is preliminary data.</text>
</comment>
<evidence type="ECO:0000256" key="3">
    <source>
        <dbReference type="ARBA" id="ARBA00008684"/>
    </source>
</evidence>
<dbReference type="FunFam" id="3.30.200.20:FF:000661">
    <property type="entry name" value="Serine-threonine protein kinase plant-type"/>
    <property type="match status" value="1"/>
</dbReference>
<dbReference type="PRINTS" id="PR00019">
    <property type="entry name" value="LEURICHRPT"/>
</dbReference>
<keyword evidence="17 23" id="KW-0472">Membrane</keyword>
<keyword evidence="8" id="KW-0433">Leucine-rich repeat</keyword>
<dbReference type="InterPro" id="IPR008271">
    <property type="entry name" value="Ser/Thr_kinase_AS"/>
</dbReference>
<dbReference type="Proteomes" id="UP000306102">
    <property type="component" value="Unassembled WGS sequence"/>
</dbReference>
<dbReference type="Pfam" id="PF08263">
    <property type="entry name" value="LRRNT_2"/>
    <property type="match status" value="1"/>
</dbReference>
<evidence type="ECO:0000256" key="9">
    <source>
        <dbReference type="ARBA" id="ARBA00022679"/>
    </source>
</evidence>
<evidence type="ECO:0000256" key="21">
    <source>
        <dbReference type="ARBA" id="ARBA00048679"/>
    </source>
</evidence>
<dbReference type="GO" id="GO:0005524">
    <property type="term" value="F:ATP binding"/>
    <property type="evidence" value="ECO:0007669"/>
    <property type="project" value="UniProtKB-UniRule"/>
</dbReference>
<evidence type="ECO:0000313" key="26">
    <source>
        <dbReference type="EMBL" id="THG22436.1"/>
    </source>
</evidence>
<keyword evidence="18" id="KW-0675">Receptor</keyword>
<evidence type="ECO:0000256" key="12">
    <source>
        <dbReference type="ARBA" id="ARBA00022737"/>
    </source>
</evidence>
<feature type="chain" id="PRO_5020248086" description="non-specific serine/threonine protein kinase" evidence="24">
    <location>
        <begin position="19"/>
        <end position="961"/>
    </location>
</feature>
<evidence type="ECO:0000256" key="6">
    <source>
        <dbReference type="ARBA" id="ARBA00022527"/>
    </source>
</evidence>
<comment type="subcellular location">
    <subcellularLocation>
        <location evidence="1">Cell membrane</location>
        <topology evidence="1">Single-pass membrane protein</topology>
    </subcellularLocation>
    <subcellularLocation>
        <location evidence="2">Membrane</location>
        <topology evidence="2">Single-pass type I membrane protein</topology>
    </subcellularLocation>
</comment>
<keyword evidence="10 23" id="KW-0812">Transmembrane</keyword>
<dbReference type="PROSITE" id="PS50011">
    <property type="entry name" value="PROTEIN_KINASE_DOM"/>
    <property type="match status" value="1"/>
</dbReference>
<dbReference type="Gene3D" id="1.10.510.10">
    <property type="entry name" value="Transferase(Phosphotransferase) domain 1"/>
    <property type="match status" value="1"/>
</dbReference>
<dbReference type="FunFam" id="3.80.10.10:FF:000095">
    <property type="entry name" value="LRR receptor-like serine/threonine-protein kinase GSO1"/>
    <property type="match status" value="1"/>
</dbReference>
<evidence type="ECO:0000256" key="13">
    <source>
        <dbReference type="ARBA" id="ARBA00022741"/>
    </source>
</evidence>
<dbReference type="EMBL" id="SDRB02000861">
    <property type="protein sequence ID" value="THG22436.1"/>
    <property type="molecule type" value="Genomic_DNA"/>
</dbReference>
<keyword evidence="19" id="KW-0325">Glycoprotein</keyword>
<keyword evidence="6" id="KW-0723">Serine/threonine-protein kinase</keyword>
<dbReference type="InterPro" id="IPR000719">
    <property type="entry name" value="Prot_kinase_dom"/>
</dbReference>
<feature type="binding site" evidence="22">
    <location>
        <position position="703"/>
    </location>
    <ligand>
        <name>ATP</name>
        <dbReference type="ChEBI" id="CHEBI:30616"/>
    </ligand>
</feature>
<keyword evidence="16 23" id="KW-1133">Transmembrane helix</keyword>
<dbReference type="PROSITE" id="PS00108">
    <property type="entry name" value="PROTEIN_KINASE_ST"/>
    <property type="match status" value="1"/>
</dbReference>
<dbReference type="GO" id="GO:0005886">
    <property type="term" value="C:plasma membrane"/>
    <property type="evidence" value="ECO:0007669"/>
    <property type="project" value="UniProtKB-SubCell"/>
</dbReference>
<dbReference type="PANTHER" id="PTHR48053:SF150">
    <property type="entry name" value="LRR RECEPTOR-LIKE SERINE_THREONINE-PROTEIN KINASE EFR"/>
    <property type="match status" value="1"/>
</dbReference>
<dbReference type="GO" id="GO:0051707">
    <property type="term" value="P:response to other organism"/>
    <property type="evidence" value="ECO:0007669"/>
    <property type="project" value="UniProtKB-ARBA"/>
</dbReference>
<dbReference type="Gene3D" id="3.30.200.20">
    <property type="entry name" value="Phosphorylase Kinase, domain 1"/>
    <property type="match status" value="1"/>
</dbReference>
<keyword evidence="11 24" id="KW-0732">Signal</keyword>
<proteinExistence type="inferred from homology"/>
<dbReference type="FunFam" id="3.80.10.10:FF:000383">
    <property type="entry name" value="Leucine-rich repeat receptor protein kinase EMS1"/>
    <property type="match status" value="1"/>
</dbReference>
<feature type="transmembrane region" description="Helical" evidence="23">
    <location>
        <begin position="616"/>
        <end position="638"/>
    </location>
</feature>
<feature type="signal peptide" evidence="24">
    <location>
        <begin position="1"/>
        <end position="18"/>
    </location>
</feature>
<keyword evidence="27" id="KW-1185">Reference proteome</keyword>
<evidence type="ECO:0000256" key="17">
    <source>
        <dbReference type="ARBA" id="ARBA00023136"/>
    </source>
</evidence>
<evidence type="ECO:0000256" key="19">
    <source>
        <dbReference type="ARBA" id="ARBA00023180"/>
    </source>
</evidence>
<comment type="catalytic activity">
    <reaction evidence="20">
        <text>L-threonyl-[protein] + ATP = O-phospho-L-threonyl-[protein] + ADP + H(+)</text>
        <dbReference type="Rhea" id="RHEA:46608"/>
        <dbReference type="Rhea" id="RHEA-COMP:11060"/>
        <dbReference type="Rhea" id="RHEA-COMP:11605"/>
        <dbReference type="ChEBI" id="CHEBI:15378"/>
        <dbReference type="ChEBI" id="CHEBI:30013"/>
        <dbReference type="ChEBI" id="CHEBI:30616"/>
        <dbReference type="ChEBI" id="CHEBI:61977"/>
        <dbReference type="ChEBI" id="CHEBI:456216"/>
        <dbReference type="EC" id="2.7.11.1"/>
    </reaction>
</comment>
<evidence type="ECO:0000256" key="18">
    <source>
        <dbReference type="ARBA" id="ARBA00023170"/>
    </source>
</evidence>
<dbReference type="EC" id="2.7.11.1" evidence="4"/>
<evidence type="ECO:0000256" key="14">
    <source>
        <dbReference type="ARBA" id="ARBA00022777"/>
    </source>
</evidence>
<evidence type="ECO:0000256" key="16">
    <source>
        <dbReference type="ARBA" id="ARBA00022989"/>
    </source>
</evidence>
<dbReference type="FunFam" id="1.10.510.10:FF:000358">
    <property type="entry name" value="Putative leucine-rich repeat receptor-like serine/threonine-protein kinase"/>
    <property type="match status" value="1"/>
</dbReference>
<dbReference type="STRING" id="542762.A0A4S4F0U5"/>
<sequence>MERFYMKSLLAVLVPVLAVQSCIVSQAFSFSNLTDQSALLAFKTAVKYDPNNVLGNWTTRTNFCNWAGVSCSRHRQRVTALQLPSMRLGGTISPHIGNLSFLMKLDLVENSFHGFLIQNLTRLLRLVDLNLHDNLLEGEIPTSIQQCQKLQVICLANNRLVGQIPVELTTLPLLRVLYLGGNNLTGTLPPSFGNLSNFERFYIDENYVYGNIPNEIGHLKKLKVIDFNGNYFTGSIPPTILNISTLQKVFFSRNGLSGNIPPSIGLGLPNLEKLDLSENKFSGKIPLYLSNCSKLDGLEMSFNQFTGPVSRTLGHFHILEWFSLANNPLGGIIPESIGNLSSNLQYFDASTCQIKGEIPKEIGSLKVNFLALSDNDIHGTIPSTIGEMKGMQRLYLDGNELEGPIPDEICLLANAGEISFQNNKVTGSIPHCIGNLSHLQRLFLGSNKLNSSIPSSLWNLENLLFLDLSSNLLGRNLDPNIKVLKVLESMDLSSNNISGDIPNAIAAFQSLNSLNLSRNSFWGSIPESFGNLITLDFLDLSHNNLSGAIPKALEALSHLKYLNLSFNRLSGEIPSQGPFMNFTADSFIGNEALCGPPTLHVPPCTSHRMQKARTKLLIEIIMPTVALVIVSIALFFIWKMYQGNNVEKLNSIGLLPVVEHKMFSYQELSRAANDFCEANLLGVGSYSSVYKGVLSDGEIVALKVLNLQVEGAFKNFDAECNVLRAVRHRNLVKVISTCSNPELRVLVLQYMPNGSLEKWLYSHNFCLNLFQRVSIMVDVALALEYLHYDQAEPVVHCDLKPSNVLLDDEMVAHVADFGIAKILAQNKTTTQTKTLGTLGYIAPEYGSEGRVSTKGDIYSYGIMLLEAFTRKKPTDEMFTEALSLKQWVNASLPDRVMEVVDGGLLRIEDGRDAIANKDYLLAIMETGVECAAELPERRTDIKDVVTKLNKIKLQLLRSGYA</sequence>
<evidence type="ECO:0000256" key="4">
    <source>
        <dbReference type="ARBA" id="ARBA00012513"/>
    </source>
</evidence>
<dbReference type="GO" id="GO:0006952">
    <property type="term" value="P:defense response"/>
    <property type="evidence" value="ECO:0007669"/>
    <property type="project" value="UniProtKB-ARBA"/>
</dbReference>
<evidence type="ECO:0000259" key="25">
    <source>
        <dbReference type="PROSITE" id="PS50011"/>
    </source>
</evidence>
<dbReference type="Pfam" id="PF13855">
    <property type="entry name" value="LRR_8"/>
    <property type="match status" value="2"/>
</dbReference>